<organism evidence="1 2">
    <name type="scientific">Bradyrhizobium pachyrhizi</name>
    <dbReference type="NCBI Taxonomy" id="280333"/>
    <lineage>
        <taxon>Bacteria</taxon>
        <taxon>Pseudomonadati</taxon>
        <taxon>Pseudomonadota</taxon>
        <taxon>Alphaproteobacteria</taxon>
        <taxon>Hyphomicrobiales</taxon>
        <taxon>Nitrobacteraceae</taxon>
        <taxon>Bradyrhizobium</taxon>
    </lineage>
</organism>
<dbReference type="Proteomes" id="UP000436468">
    <property type="component" value="Unassembled WGS sequence"/>
</dbReference>
<evidence type="ECO:0000313" key="1">
    <source>
        <dbReference type="EMBL" id="MVT69632.1"/>
    </source>
</evidence>
<evidence type="ECO:0000313" key="2">
    <source>
        <dbReference type="Proteomes" id="UP000436468"/>
    </source>
</evidence>
<name>A0A844T282_9BRAD</name>
<keyword evidence="2" id="KW-1185">Reference proteome</keyword>
<accession>A0A844T282</accession>
<reference evidence="1 2" key="1">
    <citation type="submission" date="2019-12" db="EMBL/GenBank/DDBJ databases">
        <title>Draft genome sequences Bradyrhizobium cajani AMBPC1010, Bradyrhizobium pachyrhizi AMBPC1040 and Bradyrhizobium yuanmingense ALSPC3051, three plant growth promoting strains isolated from nodules of Cajanus cajan L. in Dominican Republic.</title>
        <authorList>
            <person name="Flores-Felix J.D."/>
            <person name="Araujo J."/>
            <person name="Diaz-Alcantara C."/>
            <person name="Gonzalez-Andres F."/>
            <person name="Velazquez E."/>
        </authorList>
    </citation>
    <scope>NUCLEOTIDE SEQUENCE [LARGE SCALE GENOMIC DNA]</scope>
    <source>
        <strain evidence="1 2">1040</strain>
    </source>
</reference>
<sequence length="91" mass="10173">MERRVEINGTGIQKVMKVSMRYAAGGCIRIAPKLRLRCRRSRDAVHIRTSSGRAARDPRCCVSRQDVDVWRRQAMAVLNSGGDFNGVVIDA</sequence>
<gene>
    <name evidence="1" type="ORF">GPL21_31605</name>
</gene>
<comment type="caution">
    <text evidence="1">The sequence shown here is derived from an EMBL/GenBank/DDBJ whole genome shotgun (WGS) entry which is preliminary data.</text>
</comment>
<protein>
    <submittedName>
        <fullName evidence="1">Uncharacterized protein</fullName>
    </submittedName>
</protein>
<proteinExistence type="predicted"/>
<dbReference type="RefSeq" id="WP_082190529.1">
    <property type="nucleotide sequence ID" value="NZ_CP121667.1"/>
</dbReference>
<dbReference type="AlphaFoldDB" id="A0A844T282"/>
<dbReference type="EMBL" id="WQNF01000032">
    <property type="protein sequence ID" value="MVT69632.1"/>
    <property type="molecule type" value="Genomic_DNA"/>
</dbReference>